<comment type="caution">
    <text evidence="1">The sequence shown here is derived from an EMBL/GenBank/DDBJ whole genome shotgun (WGS) entry which is preliminary data.</text>
</comment>
<evidence type="ECO:0000313" key="2">
    <source>
        <dbReference type="Proteomes" id="UP000639403"/>
    </source>
</evidence>
<proteinExistence type="predicted"/>
<organism evidence="1 2">
    <name type="scientific">Rhodonia placenta</name>
    <dbReference type="NCBI Taxonomy" id="104341"/>
    <lineage>
        <taxon>Eukaryota</taxon>
        <taxon>Fungi</taxon>
        <taxon>Dikarya</taxon>
        <taxon>Basidiomycota</taxon>
        <taxon>Agaricomycotina</taxon>
        <taxon>Agaricomycetes</taxon>
        <taxon>Polyporales</taxon>
        <taxon>Adustoporiaceae</taxon>
        <taxon>Rhodonia</taxon>
    </lineage>
</organism>
<reference evidence="1" key="2">
    <citation type="journal article" name="Front. Microbiol.">
        <title>Degradative Capacity of Two Strains of Rhodonia placenta: From Phenotype to Genotype.</title>
        <authorList>
            <person name="Kolle M."/>
            <person name="Horta M.A.C."/>
            <person name="Nowrousian M."/>
            <person name="Ohm R.A."/>
            <person name="Benz J.P."/>
            <person name="Pilgard A."/>
        </authorList>
    </citation>
    <scope>NUCLEOTIDE SEQUENCE</scope>
    <source>
        <strain evidence="1">FPRL280</strain>
    </source>
</reference>
<evidence type="ECO:0000313" key="1">
    <source>
        <dbReference type="EMBL" id="KAF9810460.1"/>
    </source>
</evidence>
<protein>
    <submittedName>
        <fullName evidence="1">Uncharacterized protein</fullName>
    </submittedName>
</protein>
<reference evidence="1" key="1">
    <citation type="submission" date="2020-11" db="EMBL/GenBank/DDBJ databases">
        <authorList>
            <person name="Koelle M."/>
            <person name="Horta M.A.C."/>
            <person name="Nowrousian M."/>
            <person name="Ohm R.A."/>
            <person name="Benz P."/>
            <person name="Pilgard A."/>
        </authorList>
    </citation>
    <scope>NUCLEOTIDE SEQUENCE</scope>
    <source>
        <strain evidence="1">FPRL280</strain>
    </source>
</reference>
<gene>
    <name evidence="1" type="ORF">IEO21_06930</name>
</gene>
<dbReference type="EMBL" id="JADOXO010000173">
    <property type="protein sequence ID" value="KAF9810460.1"/>
    <property type="molecule type" value="Genomic_DNA"/>
</dbReference>
<accession>A0A8H7NYZ8</accession>
<dbReference type="Proteomes" id="UP000639403">
    <property type="component" value="Unassembled WGS sequence"/>
</dbReference>
<name>A0A8H7NYZ8_9APHY</name>
<sequence length="46" mass="5033">MGKIRAGCAHWSVHSWSMHSMLMQSGGASESEQLCQWARAVPCTVV</sequence>
<dbReference type="AlphaFoldDB" id="A0A8H7NYZ8"/>